<evidence type="ECO:0000313" key="3">
    <source>
        <dbReference type="EMBL" id="SBW09709.1"/>
    </source>
</evidence>
<dbReference type="Pfam" id="PF07670">
    <property type="entry name" value="Gate"/>
    <property type="match status" value="1"/>
</dbReference>
<protein>
    <submittedName>
        <fullName evidence="3">Spore maturation protein B</fullName>
    </submittedName>
</protein>
<gene>
    <name evidence="3" type="primary">spmB</name>
    <name evidence="3" type="ORF">KL86CLO1_12719</name>
</gene>
<dbReference type="PANTHER" id="PTHR35793:SF2">
    <property type="entry name" value="INNER MEMBRANE PROTEIN YJIG"/>
    <property type="match status" value="1"/>
</dbReference>
<feature type="domain" description="Nucleoside transporter/FeoB GTPase Gate" evidence="2">
    <location>
        <begin position="43"/>
        <end position="144"/>
    </location>
</feature>
<feature type="transmembrane region" description="Helical" evidence="1">
    <location>
        <begin position="151"/>
        <end position="173"/>
    </location>
</feature>
<organism evidence="3">
    <name type="scientific">uncultured Eubacteriales bacterium</name>
    <dbReference type="NCBI Taxonomy" id="172733"/>
    <lineage>
        <taxon>Bacteria</taxon>
        <taxon>Bacillati</taxon>
        <taxon>Bacillota</taxon>
        <taxon>Clostridia</taxon>
        <taxon>Eubacteriales</taxon>
        <taxon>environmental samples</taxon>
    </lineage>
</organism>
<dbReference type="InterPro" id="IPR011642">
    <property type="entry name" value="Gate_dom"/>
</dbReference>
<evidence type="ECO:0000256" key="1">
    <source>
        <dbReference type="SAM" id="Phobius"/>
    </source>
</evidence>
<keyword evidence="1" id="KW-0472">Membrane</keyword>
<dbReference type="EMBL" id="FLUN01000001">
    <property type="protein sequence ID" value="SBW09709.1"/>
    <property type="molecule type" value="Genomic_DNA"/>
</dbReference>
<feature type="transmembrane region" description="Helical" evidence="1">
    <location>
        <begin position="5"/>
        <end position="22"/>
    </location>
</feature>
<name>A0A212KDB4_9FIRM</name>
<proteinExistence type="predicted"/>
<accession>A0A212KDB4</accession>
<dbReference type="InterPro" id="IPR052549">
    <property type="entry name" value="SpmB"/>
</dbReference>
<feature type="transmembrane region" description="Helical" evidence="1">
    <location>
        <begin position="42"/>
        <end position="60"/>
    </location>
</feature>
<dbReference type="GO" id="GO:0005886">
    <property type="term" value="C:plasma membrane"/>
    <property type="evidence" value="ECO:0007669"/>
    <property type="project" value="TreeGrafter"/>
</dbReference>
<sequence length="175" mass="18069">MTGLFLTMLMPGIIAIVALWGVVRRVDVYDALITGAGEGLGVLIRIVPPMIGLLTAVYMLRASGALELAASALGPLLLRLGIPPETVALLLVRPISGSAALGVGAELISTYGPDSLIGRTAAVMLGSTETTFYTIAVYFGAAGIVKTRYAVPAALCADLVGFMAAAWAVRILFYG</sequence>
<keyword evidence="1" id="KW-0812">Transmembrane</keyword>
<dbReference type="AlphaFoldDB" id="A0A212KDB4"/>
<evidence type="ECO:0000259" key="2">
    <source>
        <dbReference type="Pfam" id="PF07670"/>
    </source>
</evidence>
<dbReference type="PANTHER" id="PTHR35793">
    <property type="entry name" value="INNER MEMBRANE PROTEIN YJIG"/>
    <property type="match status" value="1"/>
</dbReference>
<keyword evidence="1" id="KW-1133">Transmembrane helix</keyword>
<reference evidence="3" key="1">
    <citation type="submission" date="2016-04" db="EMBL/GenBank/DDBJ databases">
        <authorList>
            <person name="Evans L.H."/>
            <person name="Alamgir A."/>
            <person name="Owens N."/>
            <person name="Weber N.D."/>
            <person name="Virtaneva K."/>
            <person name="Barbian K."/>
            <person name="Babar A."/>
            <person name="Rosenke K."/>
        </authorList>
    </citation>
    <scope>NUCLEOTIDE SEQUENCE</scope>
    <source>
        <strain evidence="3">86</strain>
    </source>
</reference>
<feature type="transmembrane region" description="Helical" evidence="1">
    <location>
        <begin position="121"/>
        <end position="145"/>
    </location>
</feature>